<protein>
    <recommendedName>
        <fullName evidence="2">3-hydroxyacyl-[acyl-carrier-protein] dehydratase</fullName>
        <ecNumber evidence="2">4.2.1.59</ecNumber>
    </recommendedName>
</protein>
<dbReference type="GO" id="GO:0005737">
    <property type="term" value="C:cytoplasm"/>
    <property type="evidence" value="ECO:0007669"/>
    <property type="project" value="UniProtKB-SubCell"/>
</dbReference>
<organism evidence="9 10">
    <name type="scientific">Thermodesulfatator autotrophicus</name>
    <dbReference type="NCBI Taxonomy" id="1795632"/>
    <lineage>
        <taxon>Bacteria</taxon>
        <taxon>Pseudomonadati</taxon>
        <taxon>Thermodesulfobacteriota</taxon>
        <taxon>Thermodesulfobacteria</taxon>
        <taxon>Thermodesulfobacteriales</taxon>
        <taxon>Thermodesulfatatoraceae</taxon>
        <taxon>Thermodesulfatator</taxon>
    </lineage>
</organism>
<evidence type="ECO:0000256" key="7">
    <source>
        <dbReference type="ARBA" id="ARBA00023239"/>
    </source>
</evidence>
<dbReference type="GO" id="GO:0009245">
    <property type="term" value="P:lipid A biosynthetic process"/>
    <property type="evidence" value="ECO:0007669"/>
    <property type="project" value="UniProtKB-KW"/>
</dbReference>
<name>A0A177EAB0_9BACT</name>
<evidence type="ECO:0000256" key="3">
    <source>
        <dbReference type="ARBA" id="ARBA00022490"/>
    </source>
</evidence>
<dbReference type="FunFam" id="3.10.129.10:FF:000001">
    <property type="entry name" value="3-hydroxyacyl-[acyl-carrier-protein] dehydratase FabZ"/>
    <property type="match status" value="1"/>
</dbReference>
<dbReference type="InterPro" id="IPR013114">
    <property type="entry name" value="FabA_FabZ"/>
</dbReference>
<dbReference type="STRING" id="1795632.TH606_00830"/>
<keyword evidence="10" id="KW-1185">Reference proteome</keyword>
<evidence type="ECO:0000256" key="2">
    <source>
        <dbReference type="ARBA" id="ARBA00013167"/>
    </source>
</evidence>
<dbReference type="OrthoDB" id="9772788at2"/>
<gene>
    <name evidence="9" type="ORF">TH606_00830</name>
</gene>
<comment type="function">
    <text evidence="8">Involved in unsaturated fatty acids biosynthesis. Catalyzes the dehydration of short chain beta-hydroxyacyl-ACPs and long chain saturated and unsaturated beta-hydroxyacyl-ACPs.</text>
</comment>
<dbReference type="EMBL" id="LSFI01000002">
    <property type="protein sequence ID" value="OAG28676.1"/>
    <property type="molecule type" value="Genomic_DNA"/>
</dbReference>
<keyword evidence="3" id="KW-0963">Cytoplasm</keyword>
<evidence type="ECO:0000256" key="8">
    <source>
        <dbReference type="ARBA" id="ARBA00025049"/>
    </source>
</evidence>
<accession>A0A177EAB0</accession>
<reference evidence="9 10" key="1">
    <citation type="submission" date="2016-02" db="EMBL/GenBank/DDBJ databases">
        <title>Draft genome sequence of Thermodesulfatator sp. S606.</title>
        <authorList>
            <person name="Lai Q."/>
            <person name="Cao J."/>
            <person name="Dupont S."/>
            <person name="Shao Z."/>
            <person name="Jebbar M."/>
            <person name="Alain K."/>
        </authorList>
    </citation>
    <scope>NUCLEOTIDE SEQUENCE [LARGE SCALE GENOMIC DNA]</scope>
    <source>
        <strain evidence="9 10">S606</strain>
    </source>
</reference>
<dbReference type="Gene3D" id="3.10.129.10">
    <property type="entry name" value="Hotdog Thioesterase"/>
    <property type="match status" value="1"/>
</dbReference>
<keyword evidence="5" id="KW-0441">Lipid A biosynthesis</keyword>
<dbReference type="SUPFAM" id="SSF54637">
    <property type="entry name" value="Thioesterase/thiol ester dehydrase-isomerase"/>
    <property type="match status" value="1"/>
</dbReference>
<dbReference type="Pfam" id="PF07977">
    <property type="entry name" value="FabA"/>
    <property type="match status" value="1"/>
</dbReference>
<dbReference type="InterPro" id="IPR029069">
    <property type="entry name" value="HotDog_dom_sf"/>
</dbReference>
<dbReference type="RefSeq" id="WP_068540618.1">
    <property type="nucleotide sequence ID" value="NZ_LSFI01000002.1"/>
</dbReference>
<proteinExistence type="predicted"/>
<keyword evidence="6" id="KW-0443">Lipid metabolism</keyword>
<keyword evidence="4" id="KW-0444">Lipid biosynthesis</keyword>
<dbReference type="PANTHER" id="PTHR30272:SF1">
    <property type="entry name" value="3-HYDROXYACYL-[ACYL-CARRIER-PROTEIN] DEHYDRATASE"/>
    <property type="match status" value="1"/>
</dbReference>
<evidence type="ECO:0000256" key="6">
    <source>
        <dbReference type="ARBA" id="ARBA00023098"/>
    </source>
</evidence>
<dbReference type="GO" id="GO:0019171">
    <property type="term" value="F:(3R)-hydroxyacyl-[acyl-carrier-protein] dehydratase activity"/>
    <property type="evidence" value="ECO:0007669"/>
    <property type="project" value="UniProtKB-EC"/>
</dbReference>
<dbReference type="GO" id="GO:0016020">
    <property type="term" value="C:membrane"/>
    <property type="evidence" value="ECO:0007669"/>
    <property type="project" value="GOC"/>
</dbReference>
<evidence type="ECO:0000256" key="1">
    <source>
        <dbReference type="ARBA" id="ARBA00004496"/>
    </source>
</evidence>
<sequence>MNEISHKEILELLPHRYPFLFVDRVVKLDPEVPMIEAIKCFTWNEEFFQGHFPGEPVVPGVILVEAIAQTGIIFFKKLNPEFRERLFVFAAIEKAKFRASVYPGDVARFVLEGYKARRTILKTSGKVFVGDKLVAEADVTAAVK</sequence>
<evidence type="ECO:0000256" key="5">
    <source>
        <dbReference type="ARBA" id="ARBA00022556"/>
    </source>
</evidence>
<dbReference type="EC" id="4.2.1.59" evidence="2"/>
<dbReference type="PANTHER" id="PTHR30272">
    <property type="entry name" value="3-HYDROXYACYL-[ACYL-CARRIER-PROTEIN] DEHYDRATASE"/>
    <property type="match status" value="1"/>
</dbReference>
<evidence type="ECO:0000313" key="9">
    <source>
        <dbReference type="EMBL" id="OAG28676.1"/>
    </source>
</evidence>
<evidence type="ECO:0000256" key="4">
    <source>
        <dbReference type="ARBA" id="ARBA00022516"/>
    </source>
</evidence>
<dbReference type="Proteomes" id="UP000076964">
    <property type="component" value="Unassembled WGS sequence"/>
</dbReference>
<dbReference type="NCBIfam" id="NF000582">
    <property type="entry name" value="PRK00006.1"/>
    <property type="match status" value="1"/>
</dbReference>
<dbReference type="AlphaFoldDB" id="A0A177EAB0"/>
<comment type="subcellular location">
    <subcellularLocation>
        <location evidence="1">Cytoplasm</location>
    </subcellularLocation>
</comment>
<evidence type="ECO:0000313" key="10">
    <source>
        <dbReference type="Proteomes" id="UP000076964"/>
    </source>
</evidence>
<comment type="caution">
    <text evidence="9">The sequence shown here is derived from an EMBL/GenBank/DDBJ whole genome shotgun (WGS) entry which is preliminary data.</text>
</comment>
<keyword evidence="7" id="KW-0456">Lyase</keyword>
<dbReference type="CDD" id="cd01288">
    <property type="entry name" value="FabZ"/>
    <property type="match status" value="1"/>
</dbReference>